<dbReference type="PANTHER" id="PTHR37984">
    <property type="entry name" value="PROTEIN CBG26694"/>
    <property type="match status" value="1"/>
</dbReference>
<keyword evidence="1" id="KW-0808">Transferase</keyword>
<dbReference type="AlphaFoldDB" id="A0A1B0DIU8"/>
<evidence type="ECO:0000256" key="3">
    <source>
        <dbReference type="ARBA" id="ARBA00022722"/>
    </source>
</evidence>
<evidence type="ECO:0000256" key="4">
    <source>
        <dbReference type="ARBA" id="ARBA00022759"/>
    </source>
</evidence>
<accession>A0A1B0DIU8</accession>
<evidence type="ECO:0008006" key="7">
    <source>
        <dbReference type="Google" id="ProtNLM"/>
    </source>
</evidence>
<reference evidence="5" key="1">
    <citation type="submission" date="2022-08" db="UniProtKB">
        <authorList>
            <consortium name="EnsemblMetazoa"/>
        </authorList>
    </citation>
    <scope>IDENTIFICATION</scope>
    <source>
        <strain evidence="5">Israel</strain>
    </source>
</reference>
<evidence type="ECO:0000313" key="6">
    <source>
        <dbReference type="Proteomes" id="UP000092462"/>
    </source>
</evidence>
<name>A0A1B0DIU8_PHLPP</name>
<dbReference type="VEuPathDB" id="VectorBase:PPAI008085"/>
<evidence type="ECO:0000256" key="2">
    <source>
        <dbReference type="ARBA" id="ARBA00022695"/>
    </source>
</evidence>
<dbReference type="Proteomes" id="UP000092462">
    <property type="component" value="Unassembled WGS sequence"/>
</dbReference>
<proteinExistence type="predicted"/>
<keyword evidence="6" id="KW-1185">Reference proteome</keyword>
<dbReference type="InterPro" id="IPR050951">
    <property type="entry name" value="Retrovirus_Pol_polyprotein"/>
</dbReference>
<dbReference type="PANTHER" id="PTHR37984:SF5">
    <property type="entry name" value="PROTEIN NYNRIN-LIKE"/>
    <property type="match status" value="1"/>
</dbReference>
<evidence type="ECO:0000313" key="5">
    <source>
        <dbReference type="EnsemblMetazoa" id="PPAI008085-PA"/>
    </source>
</evidence>
<dbReference type="InterPro" id="IPR021109">
    <property type="entry name" value="Peptidase_aspartic_dom_sf"/>
</dbReference>
<organism evidence="5 6">
    <name type="scientific">Phlebotomus papatasi</name>
    <name type="common">Sandfly</name>
    <dbReference type="NCBI Taxonomy" id="29031"/>
    <lineage>
        <taxon>Eukaryota</taxon>
        <taxon>Metazoa</taxon>
        <taxon>Ecdysozoa</taxon>
        <taxon>Arthropoda</taxon>
        <taxon>Hexapoda</taxon>
        <taxon>Insecta</taxon>
        <taxon>Pterygota</taxon>
        <taxon>Neoptera</taxon>
        <taxon>Endopterygota</taxon>
        <taxon>Diptera</taxon>
        <taxon>Nematocera</taxon>
        <taxon>Psychodoidea</taxon>
        <taxon>Psychodidae</taxon>
        <taxon>Phlebotomus</taxon>
        <taxon>Phlebotomus</taxon>
    </lineage>
</organism>
<dbReference type="GO" id="GO:0016779">
    <property type="term" value="F:nucleotidyltransferase activity"/>
    <property type="evidence" value="ECO:0007669"/>
    <property type="project" value="UniProtKB-KW"/>
</dbReference>
<keyword evidence="3" id="KW-0540">Nuclease</keyword>
<keyword evidence="4" id="KW-0378">Hydrolase</keyword>
<protein>
    <recommendedName>
        <fullName evidence="7">CCHC-type domain-containing protein</fullName>
    </recommendedName>
</protein>
<dbReference type="VEuPathDB" id="VectorBase:PPAPM1_008148"/>
<sequence>MDDTKARPLSLHTSAGIPCVANKSRKTLITSTDDCARTTRTSEGETIKQFVMALHVLARYCKFHDVEDMITDRMVCGVRDVSLRKKLLEHPALKFDEAMEIALASESADAGAKEMTKAIVSEVHKSCVAGEATVDKVRLCFRCGNPHDPERCWAKDRKCHFCKKKGHIRSKCVAMKEGKNIHATTDASDSDEEKVKHLSGRVGGVNVLGQICPEECVDVQINGVTTGMEVDSGATVSVMPVQIWKKIANPGTELKKSSIHLKTWLSQGVVILGEVNVEVTLGKKKAILPLLITEKGGSPLLGRNWFKPLGIEIRIAAVEEAVDSKTIKEGTLHGNADALSRLPLPWPIIDVEEPDNGGHIAISREWTCDRETNSEMDKEGLNVEQSKKMGTGWIS</sequence>
<keyword evidence="4" id="KW-0255">Endonuclease</keyword>
<dbReference type="EMBL" id="AJVK01063158">
    <property type="status" value="NOT_ANNOTATED_CDS"/>
    <property type="molecule type" value="Genomic_DNA"/>
</dbReference>
<dbReference type="GO" id="GO:0004519">
    <property type="term" value="F:endonuclease activity"/>
    <property type="evidence" value="ECO:0007669"/>
    <property type="project" value="UniProtKB-KW"/>
</dbReference>
<dbReference type="SUPFAM" id="SSF50630">
    <property type="entry name" value="Acid proteases"/>
    <property type="match status" value="1"/>
</dbReference>
<evidence type="ECO:0000256" key="1">
    <source>
        <dbReference type="ARBA" id="ARBA00022679"/>
    </source>
</evidence>
<dbReference type="EnsemblMetazoa" id="PPAI008085-RA">
    <property type="protein sequence ID" value="PPAI008085-PA"/>
    <property type="gene ID" value="PPAI008085"/>
</dbReference>
<keyword evidence="2" id="KW-0548">Nucleotidyltransferase</keyword>
<dbReference type="Gene3D" id="2.40.70.10">
    <property type="entry name" value="Acid Proteases"/>
    <property type="match status" value="1"/>
</dbReference>